<dbReference type="InterPro" id="IPR008929">
    <property type="entry name" value="Chondroitin_lyas"/>
</dbReference>
<dbReference type="AlphaFoldDB" id="A0A6M0QT31"/>
<feature type="domain" description="Heparinase II/III-like C-terminal" evidence="2">
    <location>
        <begin position="304"/>
        <end position="553"/>
    </location>
</feature>
<dbReference type="EMBL" id="JAAIVJ010000003">
    <property type="protein sequence ID" value="NEY90181.1"/>
    <property type="molecule type" value="Genomic_DNA"/>
</dbReference>
<sequence>MASRRTPTAKGSLGNRWAVSRALRARPASGFVSQPEPRSIGLYAKGRQMIAGNVLFGGQLVELQGRSLWDIAQPDPGQADDVHGFVWLDDLAAAGDGQARVRAQGWLWEWIERFGVGRGPGWSPDLTGRRLIRWINHALFLLMGRDKAQSDAYYAQVTAQTVFLSWRWKQAAPGLPRFEALVGLVIAGLALTGMEKLVTPAVAALAAECGREVDRQGGIPTRNPEDLLEVFTLLTWAEKALAEAGRIAPEPLVGAIERIAPTLRALRHSDGGLARFHSGGRGMEGRLEQALAAAGVKPAATGGQGLAMGFARLQGGRTSVIVDAAAPPEGRAGTSAHASTLAFELTSGRRPLIVSCGSGVPFGPEWRLAGRATPSHSTLALEGFSSSRFKPGSELLSDRAEVHHLRLGAGEGGPFFSASHDGWAKTHGLSHLRTLTLSSDGRRLVGQDNLIAVTPAQHARFERLMTEGRLSGVGFALRFHLHPDADATLDMGGTAVSIALKSGEIWVFRHNSAAILALEPSVYLQKGRLKPRPARQIVLSGRAMAFETPLGWTLAKAQDTPLAIRDLDLGEMPVPL</sequence>
<dbReference type="Pfam" id="PF07940">
    <property type="entry name" value="Hepar_II_III_C"/>
    <property type="match status" value="1"/>
</dbReference>
<dbReference type="GO" id="GO:0030313">
    <property type="term" value="C:cell envelope"/>
    <property type="evidence" value="ECO:0007669"/>
    <property type="project" value="UniProtKB-SubCell"/>
</dbReference>
<accession>A0A6M0QT31</accession>
<comment type="subcellular location">
    <subcellularLocation>
        <location evidence="1">Cell envelope</location>
    </subcellularLocation>
</comment>
<dbReference type="RefSeq" id="WP_164624381.1">
    <property type="nucleotide sequence ID" value="NZ_JAAIVJ010000003.1"/>
</dbReference>
<evidence type="ECO:0000256" key="1">
    <source>
        <dbReference type="ARBA" id="ARBA00004196"/>
    </source>
</evidence>
<dbReference type="Gene3D" id="1.50.10.100">
    <property type="entry name" value="Chondroitin AC/alginate lyase"/>
    <property type="match status" value="1"/>
</dbReference>
<proteinExistence type="predicted"/>
<keyword evidence="4" id="KW-1185">Reference proteome</keyword>
<protein>
    <submittedName>
        <fullName evidence="3">Heparinase</fullName>
    </submittedName>
</protein>
<evidence type="ECO:0000313" key="4">
    <source>
        <dbReference type="Proteomes" id="UP000477782"/>
    </source>
</evidence>
<dbReference type="GO" id="GO:0016829">
    <property type="term" value="F:lyase activity"/>
    <property type="evidence" value="ECO:0007669"/>
    <property type="project" value="InterPro"/>
</dbReference>
<evidence type="ECO:0000313" key="3">
    <source>
        <dbReference type="EMBL" id="NEY90181.1"/>
    </source>
</evidence>
<dbReference type="Gene3D" id="2.70.98.70">
    <property type="match status" value="1"/>
</dbReference>
<name>A0A6M0QT31_9RHOB</name>
<organism evidence="3 4">
    <name type="scientific">Tabrizicola oligotrophica</name>
    <dbReference type="NCBI Taxonomy" id="2710650"/>
    <lineage>
        <taxon>Bacteria</taxon>
        <taxon>Pseudomonadati</taxon>
        <taxon>Pseudomonadota</taxon>
        <taxon>Alphaproteobacteria</taxon>
        <taxon>Rhodobacterales</taxon>
        <taxon>Paracoccaceae</taxon>
        <taxon>Tabrizicola</taxon>
    </lineage>
</organism>
<dbReference type="InterPro" id="IPR012480">
    <property type="entry name" value="Hepar_II_III_C"/>
</dbReference>
<dbReference type="Proteomes" id="UP000477782">
    <property type="component" value="Unassembled WGS sequence"/>
</dbReference>
<comment type="caution">
    <text evidence="3">The sequence shown here is derived from an EMBL/GenBank/DDBJ whole genome shotgun (WGS) entry which is preliminary data.</text>
</comment>
<gene>
    <name evidence="3" type="ORF">G4Z14_07695</name>
</gene>
<reference evidence="3 4" key="1">
    <citation type="submission" date="2020-02" db="EMBL/GenBank/DDBJ databases">
        <authorList>
            <person name="Chen W.-M."/>
        </authorList>
    </citation>
    <scope>NUCLEOTIDE SEQUENCE [LARGE SCALE GENOMIC DNA]</scope>
    <source>
        <strain evidence="3 4">KMS-5</strain>
    </source>
</reference>
<evidence type="ECO:0000259" key="2">
    <source>
        <dbReference type="Pfam" id="PF07940"/>
    </source>
</evidence>